<gene>
    <name evidence="1" type="ORF">BV22DRAFT_411775</name>
</gene>
<organism evidence="1 2">
    <name type="scientific">Leucogyrophana mollusca</name>
    <dbReference type="NCBI Taxonomy" id="85980"/>
    <lineage>
        <taxon>Eukaryota</taxon>
        <taxon>Fungi</taxon>
        <taxon>Dikarya</taxon>
        <taxon>Basidiomycota</taxon>
        <taxon>Agaricomycotina</taxon>
        <taxon>Agaricomycetes</taxon>
        <taxon>Agaricomycetidae</taxon>
        <taxon>Boletales</taxon>
        <taxon>Boletales incertae sedis</taxon>
        <taxon>Leucogyrophana</taxon>
    </lineage>
</organism>
<reference evidence="1" key="1">
    <citation type="journal article" date="2021" name="New Phytol.">
        <title>Evolutionary innovations through gain and loss of genes in the ectomycorrhizal Boletales.</title>
        <authorList>
            <person name="Wu G."/>
            <person name="Miyauchi S."/>
            <person name="Morin E."/>
            <person name="Kuo A."/>
            <person name="Drula E."/>
            <person name="Varga T."/>
            <person name="Kohler A."/>
            <person name="Feng B."/>
            <person name="Cao Y."/>
            <person name="Lipzen A."/>
            <person name="Daum C."/>
            <person name="Hundley H."/>
            <person name="Pangilinan J."/>
            <person name="Johnson J."/>
            <person name="Barry K."/>
            <person name="LaButti K."/>
            <person name="Ng V."/>
            <person name="Ahrendt S."/>
            <person name="Min B."/>
            <person name="Choi I.G."/>
            <person name="Park H."/>
            <person name="Plett J.M."/>
            <person name="Magnuson J."/>
            <person name="Spatafora J.W."/>
            <person name="Nagy L.G."/>
            <person name="Henrissat B."/>
            <person name="Grigoriev I.V."/>
            <person name="Yang Z.L."/>
            <person name="Xu J."/>
            <person name="Martin F.M."/>
        </authorList>
    </citation>
    <scope>NUCLEOTIDE SEQUENCE</scope>
    <source>
        <strain evidence="1">KUC20120723A-06</strain>
    </source>
</reference>
<evidence type="ECO:0000313" key="1">
    <source>
        <dbReference type="EMBL" id="KAH7925728.1"/>
    </source>
</evidence>
<proteinExistence type="predicted"/>
<dbReference type="EMBL" id="MU266396">
    <property type="protein sequence ID" value="KAH7925728.1"/>
    <property type="molecule type" value="Genomic_DNA"/>
</dbReference>
<name>A0ACB8BKH9_9AGAM</name>
<comment type="caution">
    <text evidence="1">The sequence shown here is derived from an EMBL/GenBank/DDBJ whole genome shotgun (WGS) entry which is preliminary data.</text>
</comment>
<evidence type="ECO:0000313" key="2">
    <source>
        <dbReference type="Proteomes" id="UP000790709"/>
    </source>
</evidence>
<keyword evidence="2" id="KW-1185">Reference proteome</keyword>
<protein>
    <submittedName>
        <fullName evidence="1">Uncharacterized protein</fullName>
    </submittedName>
</protein>
<accession>A0ACB8BKH9</accession>
<dbReference type="Proteomes" id="UP000790709">
    <property type="component" value="Unassembled WGS sequence"/>
</dbReference>
<sequence length="154" mass="17165">MSESKTAHRDRYYHPSDINDRSQGIEQSEWDAEYTPSDLLPSATFDGRVDNQINVLPFRLRMGRPESGDGTVTPNKPNETASINVTYGSLPSGTYGIINTKYHHLLTLPSRNAGTNVVGVSPSENGGIYDKWKIPIQALLKKRLIPSIALIRLW</sequence>